<evidence type="ECO:0000256" key="3">
    <source>
        <dbReference type="ARBA" id="ARBA00022840"/>
    </source>
</evidence>
<dbReference type="GO" id="GO:0016020">
    <property type="term" value="C:membrane"/>
    <property type="evidence" value="ECO:0007669"/>
    <property type="project" value="InterPro"/>
</dbReference>
<keyword evidence="6" id="KW-1185">Reference proteome</keyword>
<dbReference type="SUPFAM" id="SSF52540">
    <property type="entry name" value="P-loop containing nucleoside triphosphate hydrolases"/>
    <property type="match status" value="1"/>
</dbReference>
<dbReference type="InterPro" id="IPR015856">
    <property type="entry name" value="ABC_transpr_CbiO/EcfA_su"/>
</dbReference>
<dbReference type="GO" id="GO:0055085">
    <property type="term" value="P:transmembrane transport"/>
    <property type="evidence" value="ECO:0007669"/>
    <property type="project" value="InterPro"/>
</dbReference>
<dbReference type="PROSITE" id="PS50893">
    <property type="entry name" value="ABC_TRANSPORTER_2"/>
    <property type="match status" value="1"/>
</dbReference>
<dbReference type="PANTHER" id="PTHR42939">
    <property type="entry name" value="ABC TRANSPORTER ATP-BINDING PROTEIN ALBC-RELATED"/>
    <property type="match status" value="1"/>
</dbReference>
<evidence type="ECO:0000313" key="5">
    <source>
        <dbReference type="EMBL" id="MBB6544787.1"/>
    </source>
</evidence>
<gene>
    <name evidence="5" type="ORF">HNQ55_003320</name>
</gene>
<evidence type="ECO:0000256" key="1">
    <source>
        <dbReference type="ARBA" id="ARBA00022448"/>
    </source>
</evidence>
<dbReference type="PANTHER" id="PTHR42939:SF1">
    <property type="entry name" value="ABC TRANSPORTER ATP-BINDING PROTEIN ALBC-RELATED"/>
    <property type="match status" value="1"/>
</dbReference>
<organism evidence="5 6">
    <name type="scientific">Thalassotalea piscium</name>
    <dbReference type="NCBI Taxonomy" id="1230533"/>
    <lineage>
        <taxon>Bacteria</taxon>
        <taxon>Pseudomonadati</taxon>
        <taxon>Pseudomonadota</taxon>
        <taxon>Gammaproteobacteria</taxon>
        <taxon>Alteromonadales</taxon>
        <taxon>Colwelliaceae</taxon>
        <taxon>Thalassotalea</taxon>
    </lineage>
</organism>
<dbReference type="CDD" id="cd03225">
    <property type="entry name" value="ABC_cobalt_CbiO_domain1"/>
    <property type="match status" value="1"/>
</dbReference>
<keyword evidence="1" id="KW-0813">Transport</keyword>
<dbReference type="GO" id="GO:0005524">
    <property type="term" value="F:ATP binding"/>
    <property type="evidence" value="ECO:0007669"/>
    <property type="project" value="UniProtKB-KW"/>
</dbReference>
<reference evidence="5 6" key="1">
    <citation type="submission" date="2020-08" db="EMBL/GenBank/DDBJ databases">
        <title>Genomic Encyclopedia of Type Strains, Phase IV (KMG-IV): sequencing the most valuable type-strain genomes for metagenomic binning, comparative biology and taxonomic classification.</title>
        <authorList>
            <person name="Goeker M."/>
        </authorList>
    </citation>
    <scope>NUCLEOTIDE SEQUENCE [LARGE SCALE GENOMIC DNA]</scope>
    <source>
        <strain evidence="5 6">DSM 26287</strain>
    </source>
</reference>
<protein>
    <submittedName>
        <fullName evidence="5">ABC-type multidrug transport system ATPase subunit</fullName>
    </submittedName>
</protein>
<keyword evidence="2" id="KW-0547">Nucleotide-binding</keyword>
<dbReference type="Pfam" id="PF00005">
    <property type="entry name" value="ABC_tran"/>
    <property type="match status" value="1"/>
</dbReference>
<dbReference type="RefSeq" id="WP_184426213.1">
    <property type="nucleotide sequence ID" value="NZ_BAABLB010000034.1"/>
</dbReference>
<dbReference type="InterPro" id="IPR027417">
    <property type="entry name" value="P-loop_NTPase"/>
</dbReference>
<comment type="caution">
    <text evidence="5">The sequence shown here is derived from an EMBL/GenBank/DDBJ whole genome shotgun (WGS) entry which is preliminary data.</text>
</comment>
<proteinExistence type="predicted"/>
<accession>A0A7X0TUV3</accession>
<evidence type="ECO:0000256" key="2">
    <source>
        <dbReference type="ARBA" id="ARBA00022741"/>
    </source>
</evidence>
<sequence length="239" mass="26849">MIEVKNIAFKYPKSDFKLVVKDLTIERGKVIALVGGNGCGKTTLLRLMCGIYQSDDTQVIYQNKQYKSLIELPLRLVMHNAYAGLNPSLTILQQTKLVAKLYGEKHPVEKIRSVAEQLNVTELLHKKPHELSAGQKQRSMLLRTLSVDPDVILLDEPTTGLDIKAIEQIMGWIDFLKSKGKTIIISTHHPYELSILSPRIIGLHNGNVVTDKQSNKAIQGPDWYRDTINKIIEGVNENA</sequence>
<dbReference type="SMART" id="SM00382">
    <property type="entry name" value="AAA"/>
    <property type="match status" value="1"/>
</dbReference>
<dbReference type="InterPro" id="IPR051782">
    <property type="entry name" value="ABC_Transporter_VariousFunc"/>
</dbReference>
<dbReference type="Proteomes" id="UP000537141">
    <property type="component" value="Unassembled WGS sequence"/>
</dbReference>
<dbReference type="Gene3D" id="3.40.50.300">
    <property type="entry name" value="P-loop containing nucleotide triphosphate hydrolases"/>
    <property type="match status" value="1"/>
</dbReference>
<name>A0A7X0TUV3_9GAMM</name>
<evidence type="ECO:0000313" key="6">
    <source>
        <dbReference type="Proteomes" id="UP000537141"/>
    </source>
</evidence>
<evidence type="ECO:0000259" key="4">
    <source>
        <dbReference type="PROSITE" id="PS50893"/>
    </source>
</evidence>
<dbReference type="GO" id="GO:0016887">
    <property type="term" value="F:ATP hydrolysis activity"/>
    <property type="evidence" value="ECO:0007669"/>
    <property type="project" value="InterPro"/>
</dbReference>
<dbReference type="InterPro" id="IPR003439">
    <property type="entry name" value="ABC_transporter-like_ATP-bd"/>
</dbReference>
<feature type="domain" description="ABC transporter" evidence="4">
    <location>
        <begin position="2"/>
        <end position="230"/>
    </location>
</feature>
<dbReference type="AlphaFoldDB" id="A0A7X0TUV3"/>
<dbReference type="EMBL" id="JACHHU010000036">
    <property type="protein sequence ID" value="MBB6544787.1"/>
    <property type="molecule type" value="Genomic_DNA"/>
</dbReference>
<keyword evidence="3" id="KW-0067">ATP-binding</keyword>
<dbReference type="InterPro" id="IPR003593">
    <property type="entry name" value="AAA+_ATPase"/>
</dbReference>